<name>A0A2W5A2L1_9BACT</name>
<protein>
    <submittedName>
        <fullName evidence="2">Uncharacterized protein</fullName>
    </submittedName>
</protein>
<keyword evidence="1" id="KW-1133">Transmembrane helix</keyword>
<keyword evidence="1" id="KW-0812">Transmembrane</keyword>
<evidence type="ECO:0000313" key="3">
    <source>
        <dbReference type="Proteomes" id="UP000249557"/>
    </source>
</evidence>
<comment type="caution">
    <text evidence="2">The sequence shown here is derived from an EMBL/GenBank/DDBJ whole genome shotgun (WGS) entry which is preliminary data.</text>
</comment>
<evidence type="ECO:0000256" key="1">
    <source>
        <dbReference type="SAM" id="Phobius"/>
    </source>
</evidence>
<feature type="transmembrane region" description="Helical" evidence="1">
    <location>
        <begin position="50"/>
        <end position="69"/>
    </location>
</feature>
<dbReference type="Proteomes" id="UP000249557">
    <property type="component" value="Unassembled WGS sequence"/>
</dbReference>
<evidence type="ECO:0000313" key="2">
    <source>
        <dbReference type="EMBL" id="PZO86699.1"/>
    </source>
</evidence>
<keyword evidence="1" id="KW-0472">Membrane</keyword>
<feature type="transmembrane region" description="Helical" evidence="1">
    <location>
        <begin position="12"/>
        <end position="30"/>
    </location>
</feature>
<reference evidence="2 3" key="1">
    <citation type="submission" date="2017-08" db="EMBL/GenBank/DDBJ databases">
        <title>Infants hospitalized years apart are colonized by the same room-sourced microbial strains.</title>
        <authorList>
            <person name="Brooks B."/>
            <person name="Olm M.R."/>
            <person name="Firek B.A."/>
            <person name="Baker R."/>
            <person name="Thomas B.C."/>
            <person name="Morowitz M.J."/>
            <person name="Banfield J.F."/>
        </authorList>
    </citation>
    <scope>NUCLEOTIDE SEQUENCE [LARGE SCALE GENOMIC DNA]</scope>
    <source>
        <strain evidence="2">S2_018_000_R2_104</strain>
    </source>
</reference>
<proteinExistence type="predicted"/>
<organism evidence="2 3">
    <name type="scientific">Micavibrio aeruginosavorus</name>
    <dbReference type="NCBI Taxonomy" id="349221"/>
    <lineage>
        <taxon>Bacteria</taxon>
        <taxon>Pseudomonadati</taxon>
        <taxon>Bdellovibrionota</taxon>
        <taxon>Bdellovibrionia</taxon>
        <taxon>Bdellovibrionales</taxon>
        <taxon>Pseudobdellovibrionaceae</taxon>
        <taxon>Micavibrio</taxon>
    </lineage>
</organism>
<dbReference type="AlphaFoldDB" id="A0A2W5A2L1"/>
<gene>
    <name evidence="2" type="ORF">DI626_05795</name>
</gene>
<sequence length="73" mass="7646">MKNWLAKRGKEPTTYLGLSQLIIAVGYLFKLNEAPALADAVLAASGHLTSGDYLTGAVAILGGIGGIFLKEKK</sequence>
<dbReference type="EMBL" id="QFNK01000098">
    <property type="protein sequence ID" value="PZO86699.1"/>
    <property type="molecule type" value="Genomic_DNA"/>
</dbReference>
<accession>A0A2W5A2L1</accession>